<evidence type="ECO:0000256" key="7">
    <source>
        <dbReference type="SAM" id="MobiDB-lite"/>
    </source>
</evidence>
<feature type="compositionally biased region" description="Polar residues" evidence="7">
    <location>
        <begin position="252"/>
        <end position="265"/>
    </location>
</feature>
<comment type="similarity">
    <text evidence="1">Belongs to the enterotoxin A family.</text>
</comment>
<name>A0ABS9Q876_9HYPH</name>
<feature type="region of interest" description="Disordered" evidence="7">
    <location>
        <begin position="3188"/>
        <end position="3218"/>
    </location>
</feature>
<dbReference type="InterPro" id="IPR045395">
    <property type="entry name" value="ALTTAQ_rpt"/>
</dbReference>
<feature type="compositionally biased region" description="Basic and acidic residues" evidence="7">
    <location>
        <begin position="3991"/>
        <end position="4003"/>
    </location>
</feature>
<dbReference type="Pfam" id="PF01375">
    <property type="entry name" value="Enterotoxin_a"/>
    <property type="match status" value="1"/>
</dbReference>
<dbReference type="Gene3D" id="3.90.210.10">
    <property type="entry name" value="Heat-Labile Enterotoxin, subunit A"/>
    <property type="match status" value="1"/>
</dbReference>
<evidence type="ECO:0000259" key="8">
    <source>
        <dbReference type="PROSITE" id="PS51782"/>
    </source>
</evidence>
<feature type="region of interest" description="Disordered" evidence="7">
    <location>
        <begin position="1597"/>
        <end position="1771"/>
    </location>
</feature>
<feature type="region of interest" description="Disordered" evidence="7">
    <location>
        <begin position="1787"/>
        <end position="1828"/>
    </location>
</feature>
<keyword evidence="4" id="KW-0260">Enterotoxin</keyword>
<proteinExistence type="inferred from homology"/>
<keyword evidence="3" id="KW-0732">Signal</keyword>
<dbReference type="SMART" id="SM00257">
    <property type="entry name" value="LysM"/>
    <property type="match status" value="2"/>
</dbReference>
<feature type="compositionally biased region" description="Basic and acidic residues" evidence="7">
    <location>
        <begin position="1689"/>
        <end position="1706"/>
    </location>
</feature>
<keyword evidence="5" id="KW-0843">Virulence</keyword>
<keyword evidence="10" id="KW-1185">Reference proteome</keyword>
<feature type="region of interest" description="Disordered" evidence="7">
    <location>
        <begin position="210"/>
        <end position="296"/>
    </location>
</feature>
<feature type="compositionally biased region" description="Polar residues" evidence="7">
    <location>
        <begin position="223"/>
        <end position="235"/>
    </location>
</feature>
<keyword evidence="2" id="KW-0800">Toxin</keyword>
<dbReference type="RefSeq" id="WP_239361400.1">
    <property type="nucleotide sequence ID" value="NZ_JAKREW010000001.1"/>
</dbReference>
<dbReference type="Pfam" id="PF01476">
    <property type="entry name" value="LysM"/>
    <property type="match status" value="2"/>
</dbReference>
<feature type="region of interest" description="Disordered" evidence="7">
    <location>
        <begin position="65"/>
        <end position="91"/>
    </location>
</feature>
<feature type="compositionally biased region" description="Polar residues" evidence="7">
    <location>
        <begin position="1606"/>
        <end position="1627"/>
    </location>
</feature>
<evidence type="ECO:0000313" key="10">
    <source>
        <dbReference type="Proteomes" id="UP001201701"/>
    </source>
</evidence>
<comment type="caution">
    <text evidence="9">The sequence shown here is derived from an EMBL/GenBank/DDBJ whole genome shotgun (WGS) entry which is preliminary data.</text>
</comment>
<keyword evidence="6" id="KW-1015">Disulfide bond</keyword>
<gene>
    <name evidence="9" type="ORF">L4923_01075</name>
</gene>
<evidence type="ECO:0000256" key="3">
    <source>
        <dbReference type="ARBA" id="ARBA00022729"/>
    </source>
</evidence>
<feature type="compositionally biased region" description="Basic and acidic residues" evidence="7">
    <location>
        <begin position="2847"/>
        <end position="2860"/>
    </location>
</feature>
<evidence type="ECO:0000256" key="4">
    <source>
        <dbReference type="ARBA" id="ARBA00022861"/>
    </source>
</evidence>
<feature type="domain" description="LysM" evidence="8">
    <location>
        <begin position="442"/>
        <end position="491"/>
    </location>
</feature>
<evidence type="ECO:0000256" key="1">
    <source>
        <dbReference type="ARBA" id="ARBA00009092"/>
    </source>
</evidence>
<dbReference type="Proteomes" id="UP001201701">
    <property type="component" value="Unassembled WGS sequence"/>
</dbReference>
<dbReference type="Gene3D" id="3.10.350.10">
    <property type="entry name" value="LysM domain"/>
    <property type="match status" value="1"/>
</dbReference>
<feature type="compositionally biased region" description="Polar residues" evidence="7">
    <location>
        <begin position="1744"/>
        <end position="1769"/>
    </location>
</feature>
<sequence>MVRPVMPKLNPAPKVDPKANAAHIAQLEAQATQLREQIRLANKMGEREWATTARKELEQVTSKLDGLQQPAAQPVNGSLPANGGAPSVQPALFTQPTTLSFAPVKLDTGAPKKDPAADTTAHSIIDDVTKGKSIDKIASERGMTSEQVLAAIRAGNNLEVTVTDPTGKNGDVQTTVIKDTSDPKNHKTVTLYYDYQHDTYYAVMQDGSAAPTETPLRDGLGRKQTSSYDSETGAITTRYEDDLGSGTKTERTSMPNGASVETVTPNGGPALPVTTVTGPDGKKTVLAPTQDPGGASTKGIQDDLAAGKSIDQIAKDRGLSREQVIAELQGAGYEVKTGDPNSDNGDVQSVELVDPHTGDKTAYYYDYQHDTRSVVTTKGDTETTVSEDGNGKTTNTARNTKTGEATTTIVDPKAGTEIKIVTDKDGRITKTTTEKINDGKPIDYEVKAGDNLTLIAQQHGVTLDELRKTNPELFDNPRDPNLIRPGEKVRIENGTRTTVEVTANGYTLTTDPDGKVTLHNNTTGTTLDIKVGTAQEGLATLLVSINPASKDPETAKADTVLKTTLEGILGGASPELFQEVTNKQQAVKDAIVKYGGGISATPQLDGSATTVGPFGNPPTEPTKSGGAWVPLMVNGNWQWFDPEVAKAIAAENAAIARLGEAQARPIQSQAQLDVYALDPAYKDAMNAAKSTLDKALAPYGLEWKVPTPKGTLAEAQERLTLANNALEKATTARVEYTQGEKDLLTAIGKQATLPAINDPSQPAAGQSGGPSSMEINLDAKAKHSEVNNLFIQSSLHTANGNKATVDQMVSATELELKLTDAKPGSPEHTALTERLDGLKTLQKAAGNQVSLAEAYAEYGVAQKDALDLAARVEPIKQQIIAQARERNPHHFDEKGYTNAEGDFTGKLLKQEFIEENGQLYMVNTYENDNFLDENNNDTNVLKVQLTYNLNDENIRDDFRNNSLNKQWQEVLSSTRSTPTSAPVCTPGGTGSVSALEAAKAKIIGTQVDQLDAGLKDAKTKLTNADTALQKAITDHGGGTIEAPAGTLKPGEQPVKITFNGRDLWVAPEVAEAYGKQGPSAIGDSGKAVQIEMNGQKLWVHPEVAAAEIDRGKAEDEKNQLEKWQTESRPAMVAARDWYSFSAGHPKLLDDAGMAERESKLKNEYFQEHRDKALAGYQVQFENLYDKGFTGEYKQYKPDELTGAVAKTLGLDPSSEGVEKITEEIHDRAGDDAQVKIVPIFSLDGGMESMTALFAIKDGGGKDVGYVDTSGKYYSSFDEFQHENRIFSDKGKLVMAKGGDMSLGKDGKFTLDELEVADGRKVDFWDKATDIGLGIVAGAATIVSFVPGGQWAIPIALASGAALGGKTLYKEGEHLLQGGDFDGQSAWNVATGVVSFLPVGAGSLRTIGLAKSGTSLTTFQAFKGGFGMTRMADASWGIGKFKVNVSQSSYAGEVSNFMQSGSKLNTAAWGLDAAGLATGVPILMRSAEDLLLHGGEMSFAELANAIIGIGTGAVGTGLGARGLLYSMPGASGPRGGDGPSSSDTPPIDFPPPLPAGEAGPGPQPRHVYEAGPDGVYRPTGKYVIPDPNEVVIQGEVISGGAPRHGSQHGSTGSPDGTKPTGSRESPTGDTEGGGPKPTGDGYPSSRPGVRTANGDGADHPAPVVISTSSSKAIEGPSSDIHGDGAPTPGERGDPEGVSDSRGREVREQNTQPADSDPILVPQAKSSVTNDPLNGPLIWDPVNKRFTGTPQLQDTSAYTYSSGKDQQQSYSDGIRLSDSAVPVAPDEVLVQSETEPGGGLNRETGERQGISGAKPQATETSSTPPLMRYTVGNRQSGQVLVDFNLPAGSRVVAVPEPKAIGPAPKPTPEPLEITDGRPVLFLGAEDGRWSTDPAARTKPVEMNEGAHPRSVRDDGTPIIDSFSSNPYSLGQTYKALKAGFRRAGTRYLGLGPRYDYPKLGELVDSIYHRPVPKDGFKAGQKIYVEVDGEYVSATVVIAGPQTNSTRGPAEPGVHATESGYLGAGSTVERAKRGSITTPNGQLRVNTPAEEVHTYKAKDNPEVGNRSALGETLAETMPRHPDDASVPAPAWTSEQANLVSDYLKSLERSSDPVVRDTVTRTRVQLGGEGGMPRAGSDMTPAQYHSLIELLAADKQSVFTGSKPEGTLSANGLTTLHVFSAQGKMPVGPTAVSQKLGLADGEPSLTAGALPGEARWTEAGRSMVGDYLKATASSSDRTLVAAANAAAPQFKGRATKPGKAVTPEQQAALMTVLEADKGSTWVYGPKLQPDSAYSTPGKLSPEGRYNEQVLSGHETWTPYLWRQMRKYAANQQKSADPAVQTLAHSLENALPGGKPKAGTEINSEVPVLLRQLLEADKASSWRAPTFFTDAQGVWRADRATVSWYMQEHEANVWLGSKLDGAAGNAIGLGGSMLGVKVPLPSKQIYGELSLKNNGPDGTGFLLPVHPNDTLGQEIFVQGYRPNLAHDESAGWVASSPMLSKNTYQSESALGVTFSIAGFSVSAAYIKRSLLYLGGEGGRPGYTYREAGPLSKRAAEFWEEAARGGGSHYSSEGKVPGFEDRLLFRNFDVLPPFGGGKEPWRSSPAFEGVPRETGAGPLNRLNRKDGGIGFAVGFNSVPLTTVELGTVNKAVMPHERTARAHPDSSEGAQKVFNALAESDGRLTPDVLQHLDTYLQEVLASPNADLRNAGLRVLLVVPELGMAPPLDPYATSAGRPEGMNSAAWKAVRQELDQQARGELTPTQAHYLNQLLGQDVLNNAPPPDGTQPALPQGPDGPVPQAPEGLAPPPGHLALSQDSNPALPEGSASPKPETEDGAAADSEQPAPNGGPVNREGGRSRGTMELRDRDGQVIVAVMLGTEPRSPEQVYIPPVDGARLAADAPETRGKTHILYYDSNSGEPVVLPWIRGGSEDHVPGGVGKLDGETVPREGTTVGKEVESAPVRKALEAAPPTTHSLQQVRNMRQPEKWKAGEIYTRELNGSLGEVHFPVAANPNGPHPVTGEGGRYVDAPVFKSQGEIEAIEVKTYHRWITVDGTAQAREVPLSAKLQEQINKDVALRNDNPGYQPRWVFLDAPPSPELQRALDDAAIIGNIFGQKNTATVKSSRTMELMDKDGEVIVAVMLGSEPRRPEKVYVPPADGPRAAADAPETADKTHILIYDPQSGEPVVLPWIRGASEDHVPGSLGRSDEGSQPTEPVGDPTRAMRGNVGPYVFRADTRTPAEIQAVQGFSPQAPTGIWVGNTQGITLSNYVLGNTHGRFVGTSQSISGAKTFVAEESRAAGEQGHTYLYVLNPSRPRLHVPTEFEAMGRPVGDLMARVDETAVDGSVPWSEVYGWRMMDPDGNFIGEFTPNPDFVDSSTLAPKRPQIILRTADEFWDAGSQTETATTPVTNVAANEPAMVMGETPVVAPVVANVDTPPSASWPPTPDHGRAIIDAASGRIVSLELPPSFAAEPGGTQPVRAPTGKEVNALSPEQISGLTGAQLHAIKPEHIGKLTPEQIAALTPEQIAQLTFDQLAALKPKQLRALSAEQLQAIRPSKLEAIAPGRITAFTPEQLAAFSPEQLAALSKEQVRKLTPDQIAALSDEQRNAFTAEQFEAFRPAQFGKLTPTEVAAFKPDLVAARNPATTAKMSPDHISALTREHLGALTIEQIEALTKQQVQALTPKQLGELSPGQLRKFRPAQFAWMTTEQTNAMSVVQLTTYRATHKNAMTPDQAAAVDAALAHARIVENTQMLATFGPMAGATYTVWQMLPPQMATTASGIAFTIRGVVFTTQSLFPNATANHKPLGRALNAASGASQILSMPGGAAATFQGTGPATNFIANSTYTLGNAIFGPKSLLQAFTGRPVFRTAADHVGNAAFLVGSGAYTVYAWDSPLAAGAGVLFTVGSAEFWASAVRADRVNRKSVPRTDDEIKAREKSDKRWGVADRLALGITFGIGMLMFAWDTLDEQLLGSDKGPSPDPVKPDDKSGVDGTTPDDGTDKPDSGTKEPPKTFPQLVVLADDGLNLRSEPDGTATVVTVLQPGSFVEQTDKPSTDSSGKIWIPVEGYGPDGKAHTGWVSADLVKAHADGASNPDGRTNPKLEQNGYRWVEVKNGDSIRLIATANAADVADTVVLNMDHILSPDVIFAGDRIYLPTVAVG</sequence>
<protein>
    <submittedName>
        <fullName evidence="9">LysM peptidoglycan-binding domain-containing protein</fullName>
    </submittedName>
</protein>
<feature type="domain" description="LysM" evidence="8">
    <location>
        <begin position="4100"/>
        <end position="4146"/>
    </location>
</feature>
<dbReference type="Gene3D" id="3.80.10.10">
    <property type="entry name" value="Ribonuclease Inhibitor"/>
    <property type="match status" value="1"/>
</dbReference>
<dbReference type="SUPFAM" id="SSF54106">
    <property type="entry name" value="LysM domain"/>
    <property type="match status" value="1"/>
</dbReference>
<dbReference type="SUPFAM" id="SSF56399">
    <property type="entry name" value="ADP-ribosylation"/>
    <property type="match status" value="1"/>
</dbReference>
<feature type="region of interest" description="Disordered" evidence="7">
    <location>
        <begin position="2768"/>
        <end position="2860"/>
    </location>
</feature>
<evidence type="ECO:0000313" key="9">
    <source>
        <dbReference type="EMBL" id="MCG7503604.1"/>
    </source>
</evidence>
<evidence type="ECO:0000256" key="6">
    <source>
        <dbReference type="ARBA" id="ARBA00023157"/>
    </source>
</evidence>
<dbReference type="InterPro" id="IPR001144">
    <property type="entry name" value="Enterotoxin_A"/>
</dbReference>
<evidence type="ECO:0000256" key="2">
    <source>
        <dbReference type="ARBA" id="ARBA00022656"/>
    </source>
</evidence>
<feature type="region of interest" description="Disordered" evidence="7">
    <location>
        <begin position="3965"/>
        <end position="4007"/>
    </location>
</feature>
<accession>A0ABS9Q876</accession>
<dbReference type="InterPro" id="IPR018392">
    <property type="entry name" value="LysM"/>
</dbReference>
<feature type="compositionally biased region" description="Pro residues" evidence="7">
    <location>
        <begin position="2787"/>
        <end position="2803"/>
    </location>
</feature>
<dbReference type="InterPro" id="IPR032675">
    <property type="entry name" value="LRR_dom_sf"/>
</dbReference>
<evidence type="ECO:0000256" key="5">
    <source>
        <dbReference type="ARBA" id="ARBA00023026"/>
    </source>
</evidence>
<dbReference type="EMBL" id="JAKREW010000001">
    <property type="protein sequence ID" value="MCG7503604.1"/>
    <property type="molecule type" value="Genomic_DNA"/>
</dbReference>
<dbReference type="PROSITE" id="PS51782">
    <property type="entry name" value="LYSM"/>
    <property type="match status" value="2"/>
</dbReference>
<organism evidence="9 10">
    <name type="scientific">Mesorhizobium retamae</name>
    <dbReference type="NCBI Taxonomy" id="2912854"/>
    <lineage>
        <taxon>Bacteria</taxon>
        <taxon>Pseudomonadati</taxon>
        <taxon>Pseudomonadota</taxon>
        <taxon>Alphaproteobacteria</taxon>
        <taxon>Hyphomicrobiales</taxon>
        <taxon>Phyllobacteriaceae</taxon>
        <taxon>Mesorhizobium</taxon>
    </lineage>
</organism>
<dbReference type="Pfam" id="PF20080">
    <property type="entry name" value="ALTTAQ_rpt"/>
    <property type="match status" value="1"/>
</dbReference>
<dbReference type="InterPro" id="IPR036779">
    <property type="entry name" value="LysM_dom_sf"/>
</dbReference>
<dbReference type="Gene3D" id="2.30.30.40">
    <property type="entry name" value="SH3 Domains"/>
    <property type="match status" value="1"/>
</dbReference>
<reference evidence="9 10" key="1">
    <citation type="submission" date="2022-02" db="EMBL/GenBank/DDBJ databases">
        <title>Draft genome sequence of Mezorhizobium retamae strain IRAMC:0171 isolated from Retama raetam nodules.</title>
        <authorList>
            <person name="Bengaied R."/>
            <person name="Sbissi I."/>
            <person name="Huber K."/>
            <person name="Ghodbane F."/>
            <person name="Nouioui I."/>
            <person name="Tarhouni M."/>
            <person name="Gtari M."/>
        </authorList>
    </citation>
    <scope>NUCLEOTIDE SEQUENCE [LARGE SCALE GENOMIC DNA]</scope>
    <source>
        <strain evidence="9 10">IRAMC:0171</strain>
    </source>
</reference>
<dbReference type="CDD" id="cd00118">
    <property type="entry name" value="LysM"/>
    <property type="match status" value="1"/>
</dbReference>
<feature type="region of interest" description="Disordered" evidence="7">
    <location>
        <begin position="1528"/>
        <end position="1572"/>
    </location>
</feature>